<protein>
    <submittedName>
        <fullName evidence="1">Uncharacterized protein</fullName>
    </submittedName>
</protein>
<reference evidence="1 2" key="1">
    <citation type="submission" date="2019-01" db="EMBL/GenBank/DDBJ databases">
        <title>A draft genome assembly of the solar-powered sea slug Elysia chlorotica.</title>
        <authorList>
            <person name="Cai H."/>
            <person name="Li Q."/>
            <person name="Fang X."/>
            <person name="Li J."/>
            <person name="Curtis N.E."/>
            <person name="Altenburger A."/>
            <person name="Shibata T."/>
            <person name="Feng M."/>
            <person name="Maeda T."/>
            <person name="Schwartz J.A."/>
            <person name="Shigenobu S."/>
            <person name="Lundholm N."/>
            <person name="Nishiyama T."/>
            <person name="Yang H."/>
            <person name="Hasebe M."/>
            <person name="Li S."/>
            <person name="Pierce S.K."/>
            <person name="Wang J."/>
        </authorList>
    </citation>
    <scope>NUCLEOTIDE SEQUENCE [LARGE SCALE GENOMIC DNA]</scope>
    <source>
        <strain evidence="1">EC2010</strain>
        <tissue evidence="1">Whole organism of an adult</tissue>
    </source>
</reference>
<evidence type="ECO:0000313" key="1">
    <source>
        <dbReference type="EMBL" id="RUS68663.1"/>
    </source>
</evidence>
<gene>
    <name evidence="1" type="ORF">EGW08_023572</name>
</gene>
<dbReference type="OrthoDB" id="10058982at2759"/>
<organism evidence="1 2">
    <name type="scientific">Elysia chlorotica</name>
    <name type="common">Eastern emerald elysia</name>
    <name type="synonym">Sea slug</name>
    <dbReference type="NCBI Taxonomy" id="188477"/>
    <lineage>
        <taxon>Eukaryota</taxon>
        <taxon>Metazoa</taxon>
        <taxon>Spiralia</taxon>
        <taxon>Lophotrochozoa</taxon>
        <taxon>Mollusca</taxon>
        <taxon>Gastropoda</taxon>
        <taxon>Heterobranchia</taxon>
        <taxon>Euthyneura</taxon>
        <taxon>Panpulmonata</taxon>
        <taxon>Sacoglossa</taxon>
        <taxon>Placobranchoidea</taxon>
        <taxon>Plakobranchidae</taxon>
        <taxon>Elysia</taxon>
    </lineage>
</organism>
<evidence type="ECO:0000313" key="2">
    <source>
        <dbReference type="Proteomes" id="UP000271974"/>
    </source>
</evidence>
<sequence>KKKKKEVYSTWCSQAVTHLSTNHARRCLTSVIGREPVFSTRRRKKKKKIRSIKKKKKEVYSTWCSQAVTHLSTNHARRCLTSVIGREPVFSTPKRSKCHLKYNLKKKEKKKKKKKKKKIRSIKKKKKEVYSTWCSQAVTHLSTNHARRCLTSVIGREPVFST</sequence>
<name>A0A3S1AUJ2_ELYCH</name>
<comment type="caution">
    <text evidence="1">The sequence shown here is derived from an EMBL/GenBank/DDBJ whole genome shotgun (WGS) entry which is preliminary data.</text>
</comment>
<dbReference type="EMBL" id="RQTK01002125">
    <property type="protein sequence ID" value="RUS68663.1"/>
    <property type="molecule type" value="Genomic_DNA"/>
</dbReference>
<dbReference type="AlphaFoldDB" id="A0A3S1AUJ2"/>
<accession>A0A3S1AUJ2</accession>
<keyword evidence="2" id="KW-1185">Reference proteome</keyword>
<dbReference type="Proteomes" id="UP000271974">
    <property type="component" value="Unassembled WGS sequence"/>
</dbReference>
<proteinExistence type="predicted"/>
<feature type="non-terminal residue" evidence="1">
    <location>
        <position position="1"/>
    </location>
</feature>